<sequence>FMSARVIKIKKDKYMRITFSVQDSFDRVLQNTYTWSVDQSPAPAPTQFLSMQQLMPKKVFMPDEKAEEKRRTVQILDIPLFIKKSDIHRNFEAVGEIDFINKSFAEALKSNEKQPEKKGSSKGPSRKNNKSASKNTNSLNRNDNPYKNKQSDDLQQQISQIVKSQLAQFGSLIKEIQDTHKNLNSALIDLQTRVDSYARKRNQAQAKKDKEQQIVATTSTDTSSNSNKNKRSRGYASDNE</sequence>
<organism evidence="2 3">
    <name type="scientific">Glomus cerebriforme</name>
    <dbReference type="NCBI Taxonomy" id="658196"/>
    <lineage>
        <taxon>Eukaryota</taxon>
        <taxon>Fungi</taxon>
        <taxon>Fungi incertae sedis</taxon>
        <taxon>Mucoromycota</taxon>
        <taxon>Glomeromycotina</taxon>
        <taxon>Glomeromycetes</taxon>
        <taxon>Glomerales</taxon>
        <taxon>Glomeraceae</taxon>
        <taxon>Glomus</taxon>
    </lineage>
</organism>
<evidence type="ECO:0000256" key="1">
    <source>
        <dbReference type="SAM" id="MobiDB-lite"/>
    </source>
</evidence>
<feature type="region of interest" description="Disordered" evidence="1">
    <location>
        <begin position="110"/>
        <end position="154"/>
    </location>
</feature>
<keyword evidence="3" id="KW-1185">Reference proteome</keyword>
<dbReference type="AlphaFoldDB" id="A0A397RWH6"/>
<feature type="region of interest" description="Disordered" evidence="1">
    <location>
        <begin position="200"/>
        <end position="240"/>
    </location>
</feature>
<feature type="compositionally biased region" description="Low complexity" evidence="1">
    <location>
        <begin position="130"/>
        <end position="140"/>
    </location>
</feature>
<dbReference type="Proteomes" id="UP000265703">
    <property type="component" value="Unassembled WGS sequence"/>
</dbReference>
<evidence type="ECO:0000313" key="2">
    <source>
        <dbReference type="EMBL" id="RIA78700.1"/>
    </source>
</evidence>
<feature type="compositionally biased region" description="Low complexity" evidence="1">
    <location>
        <begin position="217"/>
        <end position="227"/>
    </location>
</feature>
<feature type="compositionally biased region" description="Basic and acidic residues" evidence="1">
    <location>
        <begin position="110"/>
        <end position="119"/>
    </location>
</feature>
<dbReference type="EMBL" id="QKYT01002305">
    <property type="protein sequence ID" value="RIA78700.1"/>
    <property type="molecule type" value="Genomic_DNA"/>
</dbReference>
<comment type="caution">
    <text evidence="2">The sequence shown here is derived from an EMBL/GenBank/DDBJ whole genome shotgun (WGS) entry which is preliminary data.</text>
</comment>
<name>A0A397RWH6_9GLOM</name>
<reference evidence="2 3" key="1">
    <citation type="submission" date="2018-06" db="EMBL/GenBank/DDBJ databases">
        <title>Comparative genomics reveals the genomic features of Rhizophagus irregularis, R. cerebriforme, R. diaphanum and Gigaspora rosea, and their symbiotic lifestyle signature.</title>
        <authorList>
            <person name="Morin E."/>
            <person name="San Clemente H."/>
            <person name="Chen E.C.H."/>
            <person name="De La Providencia I."/>
            <person name="Hainaut M."/>
            <person name="Kuo A."/>
            <person name="Kohler A."/>
            <person name="Murat C."/>
            <person name="Tang N."/>
            <person name="Roy S."/>
            <person name="Loubradou J."/>
            <person name="Henrissat B."/>
            <person name="Grigoriev I.V."/>
            <person name="Corradi N."/>
            <person name="Roux C."/>
            <person name="Martin F.M."/>
        </authorList>
    </citation>
    <scope>NUCLEOTIDE SEQUENCE [LARGE SCALE GENOMIC DNA]</scope>
    <source>
        <strain evidence="2 3">DAOM 227022</strain>
    </source>
</reference>
<gene>
    <name evidence="2" type="ORF">C1645_746413</name>
</gene>
<dbReference type="OrthoDB" id="2447784at2759"/>
<feature type="non-terminal residue" evidence="2">
    <location>
        <position position="240"/>
    </location>
</feature>
<proteinExistence type="predicted"/>
<accession>A0A397RWH6</accession>
<feature type="non-terminal residue" evidence="2">
    <location>
        <position position="1"/>
    </location>
</feature>
<protein>
    <submittedName>
        <fullName evidence="2">Uncharacterized protein</fullName>
    </submittedName>
</protein>
<evidence type="ECO:0000313" key="3">
    <source>
        <dbReference type="Proteomes" id="UP000265703"/>
    </source>
</evidence>